<feature type="signal peptide" evidence="1">
    <location>
        <begin position="1"/>
        <end position="20"/>
    </location>
</feature>
<dbReference type="InterPro" id="IPR024618">
    <property type="entry name" value="DUF3857"/>
</dbReference>
<feature type="chain" id="PRO_5009294271" description="DUF3857 domain-containing protein" evidence="1">
    <location>
        <begin position="21"/>
        <end position="632"/>
    </location>
</feature>
<dbReference type="Gene3D" id="3.10.620.30">
    <property type="match status" value="1"/>
</dbReference>
<dbReference type="AlphaFoldDB" id="A0A1H6BY40"/>
<accession>A0A1H6BY40</accession>
<dbReference type="EMBL" id="FNUT01000012">
    <property type="protein sequence ID" value="SEG65610.1"/>
    <property type="molecule type" value="Genomic_DNA"/>
</dbReference>
<sequence length="632" mass="72059">MKKFILIACLFLSVAQQASAQYEASSIPKELRSHAAATIREDIRTYVIKGPDDMTQTGTQIMTIHNAKGDAYADQVFGYDKSRQIKSIKGEIYDGDGKLIKKFTMKDFKDYSASDEVTMFSSSRLKHYDPKQNSYPYTIKLDYETKHNQSLIIGSWNPNYTVDVSVEKSSYQIVTPSDLTLRILTKNLQSPGKVEEQGKQKIYTWEAKNIPASRSEPFSPIRQITGMHVMAVPEAFSYYKYDGSATDWKSFGNWMNATLLKDKRKLAPATIAKVQELCKDLKTDREKAKAIYEYMQKKTRYISIQIGIGGQEPFPATDVDRLGYGDCKALVNYTQALLDVANIPSYYCIVEAGNRKIDVEPEFANIIDGNHVILCLPFANDTTWLECTSQDMPFGYLGDFTDDRLVLACTPEGGQVMRTAVYDYQDNLQHRIANLKLDSLGNMTGSLSTAFAGTQFDNHFSNIKKVRDEQVKALRKQYDINRIQFLDVNYKVNSAPKLTLQEDLQISIENLAVRNKDNMTVFPNIFNRSTGIPDIRNRKNPVKITRGYTDIDETIIELPKNLKAIILPKTVKNEVPMGSYEFTVKLEDGKMICYRKLVLKEGEFPAESYESFYNFMSEVAYTDSWKYNFTYK</sequence>
<gene>
    <name evidence="3" type="ORF">SAMN05421877_11255</name>
</gene>
<organism evidence="3 4">
    <name type="scientific">Sphingobacterium lactis</name>
    <dbReference type="NCBI Taxonomy" id="797291"/>
    <lineage>
        <taxon>Bacteria</taxon>
        <taxon>Pseudomonadati</taxon>
        <taxon>Bacteroidota</taxon>
        <taxon>Sphingobacteriia</taxon>
        <taxon>Sphingobacteriales</taxon>
        <taxon>Sphingobacteriaceae</taxon>
        <taxon>Sphingobacterium</taxon>
    </lineage>
</organism>
<dbReference type="Pfam" id="PF12969">
    <property type="entry name" value="DUF3857"/>
    <property type="match status" value="1"/>
</dbReference>
<evidence type="ECO:0000313" key="3">
    <source>
        <dbReference type="EMBL" id="SEG65610.1"/>
    </source>
</evidence>
<evidence type="ECO:0000259" key="2">
    <source>
        <dbReference type="Pfam" id="PF12969"/>
    </source>
</evidence>
<reference evidence="4" key="1">
    <citation type="submission" date="2016-10" db="EMBL/GenBank/DDBJ databases">
        <authorList>
            <person name="Varghese N."/>
            <person name="Submissions S."/>
        </authorList>
    </citation>
    <scope>NUCLEOTIDE SEQUENCE [LARGE SCALE GENOMIC DNA]</scope>
    <source>
        <strain evidence="4">DSM 22361</strain>
    </source>
</reference>
<dbReference type="InterPro" id="IPR038765">
    <property type="entry name" value="Papain-like_cys_pep_sf"/>
</dbReference>
<dbReference type="Gene3D" id="2.60.120.1130">
    <property type="match status" value="1"/>
</dbReference>
<keyword evidence="4" id="KW-1185">Reference proteome</keyword>
<proteinExistence type="predicted"/>
<dbReference type="SUPFAM" id="SSF54001">
    <property type="entry name" value="Cysteine proteinases"/>
    <property type="match status" value="1"/>
</dbReference>
<dbReference type="Gene3D" id="2.60.40.3140">
    <property type="match status" value="1"/>
</dbReference>
<dbReference type="RefSeq" id="WP_103907458.1">
    <property type="nucleotide sequence ID" value="NZ_CP049246.1"/>
</dbReference>
<keyword evidence="1" id="KW-0732">Signal</keyword>
<evidence type="ECO:0000256" key="1">
    <source>
        <dbReference type="SAM" id="SignalP"/>
    </source>
</evidence>
<feature type="domain" description="DUF3857" evidence="2">
    <location>
        <begin position="54"/>
        <end position="212"/>
    </location>
</feature>
<dbReference type="OrthoDB" id="8595007at2"/>
<name>A0A1H6BY40_9SPHI</name>
<dbReference type="Proteomes" id="UP000236731">
    <property type="component" value="Unassembled WGS sequence"/>
</dbReference>
<protein>
    <recommendedName>
        <fullName evidence="2">DUF3857 domain-containing protein</fullName>
    </recommendedName>
</protein>
<evidence type="ECO:0000313" key="4">
    <source>
        <dbReference type="Proteomes" id="UP000236731"/>
    </source>
</evidence>